<evidence type="ECO:0000313" key="2">
    <source>
        <dbReference type="Proteomes" id="UP000299102"/>
    </source>
</evidence>
<accession>A0A4C1V9L4</accession>
<keyword evidence="2" id="KW-1185">Reference proteome</keyword>
<dbReference type="OrthoDB" id="7116894at2759"/>
<gene>
    <name evidence="1" type="ORF">EVAR_19015_1</name>
</gene>
<proteinExistence type="predicted"/>
<comment type="caution">
    <text evidence="1">The sequence shown here is derived from an EMBL/GenBank/DDBJ whole genome shotgun (WGS) entry which is preliminary data.</text>
</comment>
<protein>
    <submittedName>
        <fullName evidence="1">Uncharacterized protein</fullName>
    </submittedName>
</protein>
<organism evidence="1 2">
    <name type="scientific">Eumeta variegata</name>
    <name type="common">Bagworm moth</name>
    <name type="synonym">Eumeta japonica</name>
    <dbReference type="NCBI Taxonomy" id="151549"/>
    <lineage>
        <taxon>Eukaryota</taxon>
        <taxon>Metazoa</taxon>
        <taxon>Ecdysozoa</taxon>
        <taxon>Arthropoda</taxon>
        <taxon>Hexapoda</taxon>
        <taxon>Insecta</taxon>
        <taxon>Pterygota</taxon>
        <taxon>Neoptera</taxon>
        <taxon>Endopterygota</taxon>
        <taxon>Lepidoptera</taxon>
        <taxon>Glossata</taxon>
        <taxon>Ditrysia</taxon>
        <taxon>Tineoidea</taxon>
        <taxon>Psychidae</taxon>
        <taxon>Oiketicinae</taxon>
        <taxon>Eumeta</taxon>
    </lineage>
</organism>
<dbReference type="AlphaFoldDB" id="A0A4C1V9L4"/>
<dbReference type="EMBL" id="BGZK01000291">
    <property type="protein sequence ID" value="GBP34624.1"/>
    <property type="molecule type" value="Genomic_DNA"/>
</dbReference>
<name>A0A4C1V9L4_EUMVA</name>
<evidence type="ECO:0000313" key="1">
    <source>
        <dbReference type="EMBL" id="GBP34624.1"/>
    </source>
</evidence>
<sequence>MYKPLEEREEFWADVRDILVKCDRNERMILEVFPERPAIKYFNPEYLKWINFTIKRYGRQSIYYLNVEGHLKHAWGNNVTGEYHLMNLTVDMGSFKSVWPFEKCRLEFTIKSENNITIGIGESHGRSFSGILGDQIGYEIIAIGGKKILNRKPGTRRRSVRQRPPK</sequence>
<dbReference type="Proteomes" id="UP000299102">
    <property type="component" value="Unassembled WGS sequence"/>
</dbReference>
<reference evidence="1 2" key="1">
    <citation type="journal article" date="2019" name="Commun. Biol.">
        <title>The bagworm genome reveals a unique fibroin gene that provides high tensile strength.</title>
        <authorList>
            <person name="Kono N."/>
            <person name="Nakamura H."/>
            <person name="Ohtoshi R."/>
            <person name="Tomita M."/>
            <person name="Numata K."/>
            <person name="Arakawa K."/>
        </authorList>
    </citation>
    <scope>NUCLEOTIDE SEQUENCE [LARGE SCALE GENOMIC DNA]</scope>
</reference>